<proteinExistence type="predicted"/>
<gene>
    <name evidence="2" type="ORF">SAMN05444169_4049</name>
</gene>
<keyword evidence="1" id="KW-0732">Signal</keyword>
<evidence type="ECO:0000313" key="3">
    <source>
        <dbReference type="Proteomes" id="UP000190675"/>
    </source>
</evidence>
<organism evidence="2 3">
    <name type="scientific">Bradyrhizobium erythrophlei</name>
    <dbReference type="NCBI Taxonomy" id="1437360"/>
    <lineage>
        <taxon>Bacteria</taxon>
        <taxon>Pseudomonadati</taxon>
        <taxon>Pseudomonadota</taxon>
        <taxon>Alphaproteobacteria</taxon>
        <taxon>Hyphomicrobiales</taxon>
        <taxon>Nitrobacteraceae</taxon>
        <taxon>Bradyrhizobium</taxon>
    </lineage>
</organism>
<feature type="signal peptide" evidence="1">
    <location>
        <begin position="1"/>
        <end position="23"/>
    </location>
</feature>
<evidence type="ECO:0000256" key="1">
    <source>
        <dbReference type="SAM" id="SignalP"/>
    </source>
</evidence>
<sequence>MTTIKLLSAGLIATVMLSTPTMARKNCLAKRHVAKKADARASPTARYIDGYARIPAPHVGPFATPPDGENCDVGDNPFLC</sequence>
<evidence type="ECO:0000313" key="2">
    <source>
        <dbReference type="EMBL" id="SHG77098.1"/>
    </source>
</evidence>
<protein>
    <submittedName>
        <fullName evidence="2">Uncharacterized protein</fullName>
    </submittedName>
</protein>
<name>A0A1M5MIE0_9BRAD</name>
<dbReference type="Proteomes" id="UP000190675">
    <property type="component" value="Chromosome I"/>
</dbReference>
<feature type="chain" id="PRO_5012093053" evidence="1">
    <location>
        <begin position="24"/>
        <end position="80"/>
    </location>
</feature>
<dbReference type="OrthoDB" id="8255929at2"/>
<dbReference type="RefSeq" id="WP_079567470.1">
    <property type="nucleotide sequence ID" value="NZ_LT670818.1"/>
</dbReference>
<reference evidence="2 3" key="1">
    <citation type="submission" date="2016-11" db="EMBL/GenBank/DDBJ databases">
        <authorList>
            <person name="Jaros S."/>
            <person name="Januszkiewicz K."/>
            <person name="Wedrychowicz H."/>
        </authorList>
    </citation>
    <scope>NUCLEOTIDE SEQUENCE [LARGE SCALE GENOMIC DNA]</scope>
    <source>
        <strain evidence="2 3">GAS242</strain>
    </source>
</reference>
<dbReference type="AlphaFoldDB" id="A0A1M5MIE0"/>
<accession>A0A1M5MIE0</accession>
<dbReference type="EMBL" id="LT670818">
    <property type="protein sequence ID" value="SHG77098.1"/>
    <property type="molecule type" value="Genomic_DNA"/>
</dbReference>